<keyword evidence="5 7" id="KW-0472">Membrane</keyword>
<name>A0A7D3XM17_9BACT</name>
<dbReference type="InterPro" id="IPR036249">
    <property type="entry name" value="Thioredoxin-like_sf"/>
</dbReference>
<feature type="region of interest" description="Disordered" evidence="6">
    <location>
        <begin position="158"/>
        <end position="177"/>
    </location>
</feature>
<keyword evidence="2 7" id="KW-0812">Transmembrane</keyword>
<dbReference type="GO" id="GO:0016020">
    <property type="term" value="C:membrane"/>
    <property type="evidence" value="ECO:0007669"/>
    <property type="project" value="UniProtKB-SubCell"/>
</dbReference>
<evidence type="ECO:0000256" key="5">
    <source>
        <dbReference type="ARBA" id="ARBA00023136"/>
    </source>
</evidence>
<feature type="chain" id="PRO_5029761560" evidence="8">
    <location>
        <begin position="26"/>
        <end position="686"/>
    </location>
</feature>
<dbReference type="GO" id="GO:0017004">
    <property type="term" value="P:cytochrome complex assembly"/>
    <property type="evidence" value="ECO:0007669"/>
    <property type="project" value="UniProtKB-KW"/>
</dbReference>
<feature type="transmembrane region" description="Helical" evidence="7">
    <location>
        <begin position="205"/>
        <end position="226"/>
    </location>
</feature>
<feature type="signal peptide" evidence="8">
    <location>
        <begin position="1"/>
        <end position="25"/>
    </location>
</feature>
<feature type="transmembrane region" description="Helical" evidence="7">
    <location>
        <begin position="365"/>
        <end position="389"/>
    </location>
</feature>
<feature type="transmembrane region" description="Helical" evidence="7">
    <location>
        <begin position="247"/>
        <end position="270"/>
    </location>
</feature>
<keyword evidence="3" id="KW-0201">Cytochrome c-type biogenesis</keyword>
<keyword evidence="8" id="KW-0732">Signal</keyword>
<feature type="transmembrane region" description="Helical" evidence="7">
    <location>
        <begin position="434"/>
        <end position="452"/>
    </location>
</feature>
<dbReference type="AlphaFoldDB" id="A0A7D3XM17"/>
<evidence type="ECO:0000256" key="4">
    <source>
        <dbReference type="ARBA" id="ARBA00022989"/>
    </source>
</evidence>
<dbReference type="Gene3D" id="3.40.30.10">
    <property type="entry name" value="Glutaredoxin"/>
    <property type="match status" value="1"/>
</dbReference>
<dbReference type="Pfam" id="PF13899">
    <property type="entry name" value="Thioredoxin_7"/>
    <property type="match status" value="1"/>
</dbReference>
<dbReference type="PANTHER" id="PTHR32234">
    <property type="entry name" value="THIOL:DISULFIDE INTERCHANGE PROTEIN DSBD"/>
    <property type="match status" value="1"/>
</dbReference>
<dbReference type="PANTHER" id="PTHR32234:SF0">
    <property type="entry name" value="THIOL:DISULFIDE INTERCHANGE PROTEIN DSBD"/>
    <property type="match status" value="1"/>
</dbReference>
<dbReference type="KEGG" id="ttz:FHG85_11225"/>
<dbReference type="InterPro" id="IPR003834">
    <property type="entry name" value="Cyt_c_assmbl_TM_dom"/>
</dbReference>
<reference evidence="11 12" key="1">
    <citation type="submission" date="2019-07" db="EMBL/GenBank/DDBJ databases">
        <title>Thalassofilum flectens gen. nov., sp. nov., a novel moderate thermophilic anaerobe from a shallow sea hot spring in Kunashir Island (Russia), representing a new family in the order Bacteroidales, and proposal of Thalassofilacea fam. nov.</title>
        <authorList>
            <person name="Kochetkova T.V."/>
            <person name="Podosokorskaya O.A."/>
            <person name="Novikov A."/>
            <person name="Elcheninov A.G."/>
            <person name="Toshchakov S.V."/>
            <person name="Kublanov I.V."/>
        </authorList>
    </citation>
    <scope>NUCLEOTIDE SEQUENCE [LARGE SCALE GENOMIC DNA]</scope>
    <source>
        <strain evidence="11 12">38-H</strain>
    </source>
</reference>
<dbReference type="EMBL" id="CP041345">
    <property type="protein sequence ID" value="QKG80810.1"/>
    <property type="molecule type" value="Genomic_DNA"/>
</dbReference>
<dbReference type="Pfam" id="PF02683">
    <property type="entry name" value="DsbD_TM"/>
    <property type="match status" value="1"/>
</dbReference>
<proteinExistence type="predicted"/>
<evidence type="ECO:0000256" key="7">
    <source>
        <dbReference type="SAM" id="Phobius"/>
    </source>
</evidence>
<evidence type="ECO:0000259" key="9">
    <source>
        <dbReference type="Pfam" id="PF02683"/>
    </source>
</evidence>
<comment type="subcellular location">
    <subcellularLocation>
        <location evidence="1">Membrane</location>
        <topology evidence="1">Multi-pass membrane protein</topology>
    </subcellularLocation>
</comment>
<evidence type="ECO:0000313" key="11">
    <source>
        <dbReference type="EMBL" id="QKG80810.1"/>
    </source>
</evidence>
<accession>A0A7D3XM17</accession>
<dbReference type="RefSeq" id="WP_173075932.1">
    <property type="nucleotide sequence ID" value="NZ_CP041345.1"/>
</dbReference>
<evidence type="ECO:0000256" key="3">
    <source>
        <dbReference type="ARBA" id="ARBA00022748"/>
    </source>
</evidence>
<dbReference type="Pfam" id="PF11412">
    <property type="entry name" value="DsbD_N"/>
    <property type="match status" value="1"/>
</dbReference>
<organism evidence="11 12">
    <name type="scientific">Tenuifilum thalassicum</name>
    <dbReference type="NCBI Taxonomy" id="2590900"/>
    <lineage>
        <taxon>Bacteria</taxon>
        <taxon>Pseudomonadati</taxon>
        <taxon>Bacteroidota</taxon>
        <taxon>Bacteroidia</taxon>
        <taxon>Bacteroidales</taxon>
        <taxon>Tenuifilaceae</taxon>
        <taxon>Tenuifilum</taxon>
    </lineage>
</organism>
<dbReference type="InterPro" id="IPR028250">
    <property type="entry name" value="DsbDN"/>
</dbReference>
<feature type="transmembrane region" description="Helical" evidence="7">
    <location>
        <begin position="401"/>
        <end position="419"/>
    </location>
</feature>
<evidence type="ECO:0000256" key="6">
    <source>
        <dbReference type="SAM" id="MobiDB-lite"/>
    </source>
</evidence>
<dbReference type="Proteomes" id="UP000500961">
    <property type="component" value="Chromosome"/>
</dbReference>
<dbReference type="GO" id="GO:0045454">
    <property type="term" value="P:cell redox homeostasis"/>
    <property type="evidence" value="ECO:0007669"/>
    <property type="project" value="TreeGrafter"/>
</dbReference>
<keyword evidence="12" id="KW-1185">Reference proteome</keyword>
<feature type="domain" description="Cytochrome C biogenesis protein transmembrane" evidence="9">
    <location>
        <begin position="206"/>
        <end position="417"/>
    </location>
</feature>
<protein>
    <submittedName>
        <fullName evidence="11">DUF255 domain-containing protein</fullName>
    </submittedName>
</protein>
<feature type="transmembrane region" description="Helical" evidence="7">
    <location>
        <begin position="290"/>
        <end position="310"/>
    </location>
</feature>
<evidence type="ECO:0000256" key="8">
    <source>
        <dbReference type="SAM" id="SignalP"/>
    </source>
</evidence>
<sequence>MRKKVLLKFLSLATIGLLSVSIASAQMDDPVRWSATTKKVEANKFEVIINAQIDEGWHLYSTKLPEGGPLPTTFTFENPQGYKLIGELKEITKSKTEHDDVFNLDLAYFEDEAKFSQLIEVTANEANININVEFQACYADKCIYLEKSMSTVAKADAKVSKDEQEVTTDNSELVETDKLSPDKIKEKKASEEVPAEESPKEEESMWWFFLVSFAAGLAGLLTPCVFPMIPMTVSFFMGKQQNRANAILNAFVFGISIVAIYTSLGLLVSLFNLGSDFANTLTSHWITNTIFFLLFIAFAASFFGLFEIVLPGNLANKTDSKADRGGLIGSFFLALTTVIVSLSCVGPIVGALLVEAASGLGAKPIIGMFGFSLAFSIPFTLFAIFPSWLNSLPRSGGWMNSVKVFLGFIVLAFSLKFILTIDQGYQLDLVSREGYIAIWMSIFTLLGLYLLGKIKFKFDSDLQHIGVFRLFLAIASFAFVFYLLPGLFGAPLKTISGLLPPESSQSFNMASNANVNVVVNADDRNSLCDEPKYADFLHLPHGLQGYFDYEQALNCAREKKKPLFIDFVGHTCANCKVMESQVWSDPRVLERLRRDYIIVALYVDDRTELPESEWITSERDGKVKKTIGKINADFQATRFNVNGQPYYVLLDNDEKPLIEPKGYDLDVEAFIEFLDKGVEEFNKRMN</sequence>
<dbReference type="GO" id="GO:0015035">
    <property type="term" value="F:protein-disulfide reductase activity"/>
    <property type="evidence" value="ECO:0007669"/>
    <property type="project" value="TreeGrafter"/>
</dbReference>
<dbReference type="Gene3D" id="2.60.40.1250">
    <property type="entry name" value="Thiol:disulfide interchange protein DsbD, N-terminal domain"/>
    <property type="match status" value="1"/>
</dbReference>
<evidence type="ECO:0000256" key="1">
    <source>
        <dbReference type="ARBA" id="ARBA00004141"/>
    </source>
</evidence>
<feature type="transmembrane region" description="Helical" evidence="7">
    <location>
        <begin position="464"/>
        <end position="484"/>
    </location>
</feature>
<gene>
    <name evidence="11" type="ORF">FHG85_11225</name>
</gene>
<evidence type="ECO:0000313" key="12">
    <source>
        <dbReference type="Proteomes" id="UP000500961"/>
    </source>
</evidence>
<feature type="domain" description="Thiol:disulfide interchange protein DsbD N-terminal" evidence="10">
    <location>
        <begin position="37"/>
        <end position="149"/>
    </location>
</feature>
<dbReference type="InterPro" id="IPR036929">
    <property type="entry name" value="DsbDN_sf"/>
</dbReference>
<dbReference type="SUPFAM" id="SSF52833">
    <property type="entry name" value="Thioredoxin-like"/>
    <property type="match status" value="1"/>
</dbReference>
<evidence type="ECO:0000256" key="2">
    <source>
        <dbReference type="ARBA" id="ARBA00022692"/>
    </source>
</evidence>
<keyword evidence="4 7" id="KW-1133">Transmembrane helix</keyword>
<feature type="transmembrane region" description="Helical" evidence="7">
    <location>
        <begin position="331"/>
        <end position="353"/>
    </location>
</feature>
<evidence type="ECO:0000259" key="10">
    <source>
        <dbReference type="Pfam" id="PF11412"/>
    </source>
</evidence>